<reference evidence="1 2" key="2">
    <citation type="journal article" date="2022" name="Mol. Ecol. Resour.">
        <title>The genomes of chicory, endive, great burdock and yacon provide insights into Asteraceae paleo-polyploidization history and plant inulin production.</title>
        <authorList>
            <person name="Fan W."/>
            <person name="Wang S."/>
            <person name="Wang H."/>
            <person name="Wang A."/>
            <person name="Jiang F."/>
            <person name="Liu H."/>
            <person name="Zhao H."/>
            <person name="Xu D."/>
            <person name="Zhang Y."/>
        </authorList>
    </citation>
    <scope>NUCLEOTIDE SEQUENCE [LARGE SCALE GENOMIC DNA]</scope>
    <source>
        <strain evidence="2">cv. Yunnan</strain>
        <tissue evidence="1">Leaves</tissue>
    </source>
</reference>
<proteinExistence type="predicted"/>
<sequence>MSTPPRNNLPPEIIEAILRLLPTISLGRFKSVSKTWHSLISNPQFIKTHLHQHHKTINEELNEIELPGSIANDNAVFNELVDLGGKLGLFGNGVGNDLWVMEEYGVGESWTRVCIDGVEIDPVKAVCLVEGSDEDVVLGNEVGAFVYNVDERRCRDVRIVGGPSGFAIGGVYVESLESPKRVRTTP</sequence>
<dbReference type="EMBL" id="CM042039">
    <property type="protein sequence ID" value="KAI3725844.1"/>
    <property type="molecule type" value="Genomic_DNA"/>
</dbReference>
<protein>
    <submittedName>
        <fullName evidence="1">Uncharacterized protein</fullName>
    </submittedName>
</protein>
<accession>A0ACB9BV92</accession>
<evidence type="ECO:0000313" key="1">
    <source>
        <dbReference type="EMBL" id="KAI3725844.1"/>
    </source>
</evidence>
<reference evidence="2" key="1">
    <citation type="journal article" date="2022" name="Mol. Ecol. Resour.">
        <title>The genomes of chicory, endive, great burdock and yacon provide insights into Asteraceae palaeo-polyploidization history and plant inulin production.</title>
        <authorList>
            <person name="Fan W."/>
            <person name="Wang S."/>
            <person name="Wang H."/>
            <person name="Wang A."/>
            <person name="Jiang F."/>
            <person name="Liu H."/>
            <person name="Zhao H."/>
            <person name="Xu D."/>
            <person name="Zhang Y."/>
        </authorList>
    </citation>
    <scope>NUCLEOTIDE SEQUENCE [LARGE SCALE GENOMIC DNA]</scope>
    <source>
        <strain evidence="2">cv. Yunnan</strain>
    </source>
</reference>
<comment type="caution">
    <text evidence="1">The sequence shown here is derived from an EMBL/GenBank/DDBJ whole genome shotgun (WGS) entry which is preliminary data.</text>
</comment>
<name>A0ACB9BV92_9ASTR</name>
<gene>
    <name evidence="1" type="ORF">L1987_65640</name>
</gene>
<keyword evidence="2" id="KW-1185">Reference proteome</keyword>
<organism evidence="1 2">
    <name type="scientific">Smallanthus sonchifolius</name>
    <dbReference type="NCBI Taxonomy" id="185202"/>
    <lineage>
        <taxon>Eukaryota</taxon>
        <taxon>Viridiplantae</taxon>
        <taxon>Streptophyta</taxon>
        <taxon>Embryophyta</taxon>
        <taxon>Tracheophyta</taxon>
        <taxon>Spermatophyta</taxon>
        <taxon>Magnoliopsida</taxon>
        <taxon>eudicotyledons</taxon>
        <taxon>Gunneridae</taxon>
        <taxon>Pentapetalae</taxon>
        <taxon>asterids</taxon>
        <taxon>campanulids</taxon>
        <taxon>Asterales</taxon>
        <taxon>Asteraceae</taxon>
        <taxon>Asteroideae</taxon>
        <taxon>Heliantheae alliance</taxon>
        <taxon>Millerieae</taxon>
        <taxon>Smallanthus</taxon>
    </lineage>
</organism>
<evidence type="ECO:0000313" key="2">
    <source>
        <dbReference type="Proteomes" id="UP001056120"/>
    </source>
</evidence>
<dbReference type="Proteomes" id="UP001056120">
    <property type="component" value="Linkage Group LG22"/>
</dbReference>